<accession>A0AAD7NNN2</accession>
<reference evidence="2" key="1">
    <citation type="submission" date="2023-03" db="EMBL/GenBank/DDBJ databases">
        <title>Massive genome expansion in bonnet fungi (Mycena s.s.) driven by repeated elements and novel gene families across ecological guilds.</title>
        <authorList>
            <consortium name="Lawrence Berkeley National Laboratory"/>
            <person name="Harder C.B."/>
            <person name="Miyauchi S."/>
            <person name="Viragh M."/>
            <person name="Kuo A."/>
            <person name="Thoen E."/>
            <person name="Andreopoulos B."/>
            <person name="Lu D."/>
            <person name="Skrede I."/>
            <person name="Drula E."/>
            <person name="Henrissat B."/>
            <person name="Morin E."/>
            <person name="Kohler A."/>
            <person name="Barry K."/>
            <person name="LaButti K."/>
            <person name="Morin E."/>
            <person name="Salamov A."/>
            <person name="Lipzen A."/>
            <person name="Mereny Z."/>
            <person name="Hegedus B."/>
            <person name="Baldrian P."/>
            <person name="Stursova M."/>
            <person name="Weitz H."/>
            <person name="Taylor A."/>
            <person name="Grigoriev I.V."/>
            <person name="Nagy L.G."/>
            <person name="Martin F."/>
            <person name="Kauserud H."/>
        </authorList>
    </citation>
    <scope>NUCLEOTIDE SEQUENCE</scope>
    <source>
        <strain evidence="2">CBHHK188m</strain>
    </source>
</reference>
<evidence type="ECO:0000256" key="1">
    <source>
        <dbReference type="SAM" id="Phobius"/>
    </source>
</evidence>
<gene>
    <name evidence="2" type="ORF">DFH07DRAFT_807673</name>
</gene>
<sequence length="128" mass="15144">MGLSIYEISAYMRIASLAIASYDYLQTLRFELRMSRAQWRGRRLTLPFIFFFLIRYTSILFLTASNVEFFSSYSYATCQKYYLLPSIFKVLQTMVSQISVNRKISNRPLYNCLHFGMVCNSARQNHRL</sequence>
<feature type="transmembrane region" description="Helical" evidence="1">
    <location>
        <begin position="46"/>
        <end position="64"/>
    </location>
</feature>
<keyword evidence="1" id="KW-0472">Membrane</keyword>
<evidence type="ECO:0000313" key="3">
    <source>
        <dbReference type="Proteomes" id="UP001215280"/>
    </source>
</evidence>
<protein>
    <submittedName>
        <fullName evidence="2">Uncharacterized protein</fullName>
    </submittedName>
</protein>
<comment type="caution">
    <text evidence="2">The sequence shown here is derived from an EMBL/GenBank/DDBJ whole genome shotgun (WGS) entry which is preliminary data.</text>
</comment>
<name>A0AAD7NNN2_9AGAR</name>
<proteinExistence type="predicted"/>
<dbReference type="Proteomes" id="UP001215280">
    <property type="component" value="Unassembled WGS sequence"/>
</dbReference>
<organism evidence="2 3">
    <name type="scientific">Mycena maculata</name>
    <dbReference type="NCBI Taxonomy" id="230809"/>
    <lineage>
        <taxon>Eukaryota</taxon>
        <taxon>Fungi</taxon>
        <taxon>Dikarya</taxon>
        <taxon>Basidiomycota</taxon>
        <taxon>Agaricomycotina</taxon>
        <taxon>Agaricomycetes</taxon>
        <taxon>Agaricomycetidae</taxon>
        <taxon>Agaricales</taxon>
        <taxon>Marasmiineae</taxon>
        <taxon>Mycenaceae</taxon>
        <taxon>Mycena</taxon>
    </lineage>
</organism>
<dbReference type="AlphaFoldDB" id="A0AAD7NNN2"/>
<dbReference type="EMBL" id="JARJLG010000027">
    <property type="protein sequence ID" value="KAJ7768698.1"/>
    <property type="molecule type" value="Genomic_DNA"/>
</dbReference>
<keyword evidence="3" id="KW-1185">Reference proteome</keyword>
<keyword evidence="1" id="KW-0812">Transmembrane</keyword>
<keyword evidence="1" id="KW-1133">Transmembrane helix</keyword>
<evidence type="ECO:0000313" key="2">
    <source>
        <dbReference type="EMBL" id="KAJ7768698.1"/>
    </source>
</evidence>